<dbReference type="Gene3D" id="1.10.287.950">
    <property type="entry name" value="Methyl-accepting chemotaxis protein"/>
    <property type="match status" value="2"/>
</dbReference>
<dbReference type="RefSeq" id="WP_227423628.1">
    <property type="nucleotide sequence ID" value="NZ_CP071868.1"/>
</dbReference>
<proteinExistence type="inferred from homology"/>
<dbReference type="GO" id="GO:0016020">
    <property type="term" value="C:membrane"/>
    <property type="evidence" value="ECO:0007669"/>
    <property type="project" value="InterPro"/>
</dbReference>
<dbReference type="EMBL" id="CP071868">
    <property type="protein sequence ID" value="QTE29352.1"/>
    <property type="molecule type" value="Genomic_DNA"/>
</dbReference>
<dbReference type="InterPro" id="IPR004089">
    <property type="entry name" value="MCPsignal_dom"/>
</dbReference>
<evidence type="ECO:0000313" key="7">
    <source>
        <dbReference type="EMBL" id="QTE29352.1"/>
    </source>
</evidence>
<feature type="coiled-coil region" evidence="4">
    <location>
        <begin position="629"/>
        <end position="659"/>
    </location>
</feature>
<evidence type="ECO:0000256" key="4">
    <source>
        <dbReference type="SAM" id="Coils"/>
    </source>
</evidence>
<keyword evidence="1 3" id="KW-0807">Transducer</keyword>
<sequence length="659" mass="68749">MPLTTSSTGRSTAEAKYVAKTSKAVAPTGIPAQLVRSQQDGAHGARGDTDAARRKARSIAKQQQAAERIASATGEVSAQNAQAVEVSRQLRESVQEISAGSEEASGATQESLAVMGQVEERIQRQQQAAANVEAISRTLQTTIADTTVGIERLLQNVSGASDRQAASVKVISELEKQADEIGEIVKTVAQIADQTNLLALNAAIEAARARQHGKGFAVVADEVRTLAETSERSAKQIRDLIDEIRVGVNAVAADVQASAESGLNEVEKGKSLTIQLGQIRDDMTVLMKGAVEVAAAATQGEKGAAQAKAHSEEIAAASEQQSAACEESLQTITEQGAALGQSEKVAHDLADIADELRTSTDIAKSAEEVAQAAEELGSAVEEINRAAAQISVAIGQISSGAQIAAAKSQEAAGAVNQIEQGARLSETNSTAAIERADLLLSLVATNKVDTDTMIETIATTTKSGMGSVRKIVELEQVSRRIDKIVDAIANVSMQTNMLAINGSVESARAGEFGKGFAVVSTDIRNLARDSAENADRIKDLVKAVQDRIVQVRGELEETTRQALVEVEAAKSTSARLIEIERDMADVRSGNAVVRESAQEIAAALAQVKTGLDQISSAAAQSDQLTGQAAAAAKQQAQAAENMAAAVEEIAALADELQNA</sequence>
<evidence type="ECO:0000256" key="3">
    <source>
        <dbReference type="PROSITE-ProRule" id="PRU00284"/>
    </source>
</evidence>
<feature type="domain" description="Methyl-accepting transducer" evidence="6">
    <location>
        <begin position="379"/>
        <end position="650"/>
    </location>
</feature>
<evidence type="ECO:0000256" key="2">
    <source>
        <dbReference type="ARBA" id="ARBA00029447"/>
    </source>
</evidence>
<feature type="region of interest" description="Disordered" evidence="5">
    <location>
        <begin position="29"/>
        <end position="52"/>
    </location>
</feature>
<comment type="similarity">
    <text evidence="2">Belongs to the methyl-accepting chemotaxis (MCP) protein family.</text>
</comment>
<dbReference type="InterPro" id="IPR004090">
    <property type="entry name" value="Chemotax_Me-accpt_rcpt"/>
</dbReference>
<dbReference type="GO" id="GO:0007165">
    <property type="term" value="P:signal transduction"/>
    <property type="evidence" value="ECO:0007669"/>
    <property type="project" value="UniProtKB-KW"/>
</dbReference>
<evidence type="ECO:0000313" key="8">
    <source>
        <dbReference type="Proteomes" id="UP000663937"/>
    </source>
</evidence>
<dbReference type="Pfam" id="PF00015">
    <property type="entry name" value="MCPsignal"/>
    <property type="match status" value="2"/>
</dbReference>
<dbReference type="SUPFAM" id="SSF58104">
    <property type="entry name" value="Methyl-accepting chemotaxis protein (MCP) signaling domain"/>
    <property type="match status" value="2"/>
</dbReference>
<evidence type="ECO:0000256" key="1">
    <source>
        <dbReference type="ARBA" id="ARBA00023224"/>
    </source>
</evidence>
<dbReference type="PROSITE" id="PS50111">
    <property type="entry name" value="CHEMOTAXIS_TRANSDUC_2"/>
    <property type="match status" value="2"/>
</dbReference>
<dbReference type="PANTHER" id="PTHR32089:SF112">
    <property type="entry name" value="LYSOZYME-LIKE PROTEIN-RELATED"/>
    <property type="match status" value="1"/>
</dbReference>
<keyword evidence="4" id="KW-0175">Coiled coil</keyword>
<feature type="coiled-coil region" evidence="4">
    <location>
        <begin position="362"/>
        <end position="389"/>
    </location>
</feature>
<name>A0A8A4ZBQ5_9MICO</name>
<dbReference type="PANTHER" id="PTHR32089">
    <property type="entry name" value="METHYL-ACCEPTING CHEMOTAXIS PROTEIN MCPB"/>
    <property type="match status" value="1"/>
</dbReference>
<dbReference type="KEGG" id="psic:J4E96_19115"/>
<dbReference type="PRINTS" id="PR00260">
    <property type="entry name" value="CHEMTRNSDUCR"/>
</dbReference>
<dbReference type="Proteomes" id="UP000663937">
    <property type="component" value="Chromosome"/>
</dbReference>
<accession>A0A8A4ZBQ5</accession>
<feature type="compositionally biased region" description="Basic and acidic residues" evidence="5">
    <location>
        <begin position="43"/>
        <end position="52"/>
    </location>
</feature>
<dbReference type="GO" id="GO:0006935">
    <property type="term" value="P:chemotaxis"/>
    <property type="evidence" value="ECO:0007669"/>
    <property type="project" value="InterPro"/>
</dbReference>
<reference evidence="7" key="1">
    <citation type="submission" date="2021-03" db="EMBL/GenBank/DDBJ databases">
        <title>Pengzhenrongella sicca gen. nov., sp. nov., a new member of suborder Micrococcineae isolated from High-Arctic tundra soil.</title>
        <authorList>
            <person name="Peng F."/>
        </authorList>
    </citation>
    <scope>NUCLEOTIDE SEQUENCE</scope>
    <source>
        <strain evidence="7">LRZ-2</strain>
    </source>
</reference>
<evidence type="ECO:0000256" key="5">
    <source>
        <dbReference type="SAM" id="MobiDB-lite"/>
    </source>
</evidence>
<dbReference type="AlphaFoldDB" id="A0A8A4ZBQ5"/>
<keyword evidence="8" id="KW-1185">Reference proteome</keyword>
<organism evidence="7 8">
    <name type="scientific">Pengzhenrongella sicca</name>
    <dbReference type="NCBI Taxonomy" id="2819238"/>
    <lineage>
        <taxon>Bacteria</taxon>
        <taxon>Bacillati</taxon>
        <taxon>Actinomycetota</taxon>
        <taxon>Actinomycetes</taxon>
        <taxon>Micrococcales</taxon>
        <taxon>Pengzhenrongella</taxon>
    </lineage>
</organism>
<gene>
    <name evidence="7" type="ORF">J4E96_19115</name>
</gene>
<feature type="domain" description="Methyl-accepting transducer" evidence="6">
    <location>
        <begin position="79"/>
        <end position="336"/>
    </location>
</feature>
<evidence type="ECO:0000259" key="6">
    <source>
        <dbReference type="PROSITE" id="PS50111"/>
    </source>
</evidence>
<protein>
    <recommendedName>
        <fullName evidence="6">Methyl-accepting transducer domain-containing protein</fullName>
    </recommendedName>
</protein>
<dbReference type="SMART" id="SM00283">
    <property type="entry name" value="MA"/>
    <property type="match status" value="2"/>
</dbReference>
<dbReference type="GO" id="GO:0004888">
    <property type="term" value="F:transmembrane signaling receptor activity"/>
    <property type="evidence" value="ECO:0007669"/>
    <property type="project" value="InterPro"/>
</dbReference>